<feature type="compositionally biased region" description="Low complexity" evidence="1">
    <location>
        <begin position="43"/>
        <end position="71"/>
    </location>
</feature>
<evidence type="ECO:0000259" key="3">
    <source>
        <dbReference type="Pfam" id="PF00149"/>
    </source>
</evidence>
<feature type="region of interest" description="Disordered" evidence="1">
    <location>
        <begin position="192"/>
        <end position="236"/>
    </location>
</feature>
<keyword evidence="2" id="KW-0472">Membrane</keyword>
<gene>
    <name evidence="4" type="ORF">I316_00592</name>
</gene>
<dbReference type="GO" id="GO:0016791">
    <property type="term" value="F:phosphatase activity"/>
    <property type="evidence" value="ECO:0007669"/>
    <property type="project" value="TreeGrafter"/>
</dbReference>
<dbReference type="InterPro" id="IPR050126">
    <property type="entry name" value="Ap4A_hydrolase"/>
</dbReference>
<protein>
    <recommendedName>
        <fullName evidence="3">Calcineurin-like phosphoesterase domain-containing protein</fullName>
    </recommendedName>
</protein>
<evidence type="ECO:0000256" key="1">
    <source>
        <dbReference type="SAM" id="MobiDB-lite"/>
    </source>
</evidence>
<dbReference type="OrthoDB" id="10267127at2759"/>
<evidence type="ECO:0000313" key="5">
    <source>
        <dbReference type="Proteomes" id="UP000092666"/>
    </source>
</evidence>
<dbReference type="PANTHER" id="PTHR42850:SF4">
    <property type="entry name" value="ZINC-DEPENDENT ENDOPOLYPHOSPHATASE"/>
    <property type="match status" value="1"/>
</dbReference>
<feature type="compositionally biased region" description="Low complexity" evidence="1">
    <location>
        <begin position="9"/>
        <end position="18"/>
    </location>
</feature>
<dbReference type="Pfam" id="PF00149">
    <property type="entry name" value="Metallophos"/>
    <property type="match status" value="1"/>
</dbReference>
<dbReference type="STRING" id="1296120.A0A1B9H2I0"/>
<dbReference type="SUPFAM" id="SSF56300">
    <property type="entry name" value="Metallo-dependent phosphatases"/>
    <property type="match status" value="1"/>
</dbReference>
<reference evidence="5" key="2">
    <citation type="submission" date="2013-12" db="EMBL/GenBank/DDBJ databases">
        <title>Evolution of pathogenesis and genome organization in the Tremellales.</title>
        <authorList>
            <person name="Cuomo C."/>
            <person name="Litvintseva A."/>
            <person name="Heitman J."/>
            <person name="Chen Y."/>
            <person name="Sun S."/>
            <person name="Springer D."/>
            <person name="Dromer F."/>
            <person name="Young S."/>
            <person name="Zeng Q."/>
            <person name="Chapman S."/>
            <person name="Gujja S."/>
            <person name="Saif S."/>
            <person name="Birren B."/>
        </authorList>
    </citation>
    <scope>NUCLEOTIDE SEQUENCE [LARGE SCALE GENOMIC DNA]</scope>
    <source>
        <strain evidence="5">BCC8398</strain>
    </source>
</reference>
<dbReference type="GO" id="GO:0005737">
    <property type="term" value="C:cytoplasm"/>
    <property type="evidence" value="ECO:0007669"/>
    <property type="project" value="TreeGrafter"/>
</dbReference>
<dbReference type="Proteomes" id="UP000092666">
    <property type="component" value="Unassembled WGS sequence"/>
</dbReference>
<feature type="domain" description="Calcineurin-like phosphoesterase" evidence="3">
    <location>
        <begin position="261"/>
        <end position="347"/>
    </location>
</feature>
<feature type="region of interest" description="Disordered" evidence="1">
    <location>
        <begin position="531"/>
        <end position="577"/>
    </location>
</feature>
<proteinExistence type="predicted"/>
<organism evidence="4 5">
    <name type="scientific">Kwoniella heveanensis BCC8398</name>
    <dbReference type="NCBI Taxonomy" id="1296120"/>
    <lineage>
        <taxon>Eukaryota</taxon>
        <taxon>Fungi</taxon>
        <taxon>Dikarya</taxon>
        <taxon>Basidiomycota</taxon>
        <taxon>Agaricomycotina</taxon>
        <taxon>Tremellomycetes</taxon>
        <taxon>Tremellales</taxon>
        <taxon>Cryptococcaceae</taxon>
        <taxon>Kwoniella</taxon>
    </lineage>
</organism>
<sequence length="648" mass="71044">MTRYDSDSDSPPLYDPHPQQGDQQQYDPSSPSHLPSPLPASPSSPSAPHLQPYPQPSQSYSHHQQQYPYPYTQDSADPQHRPRIRRNKPSILEELLPTPSSFSSADYQSPQESRFGVDLNTSFNRTIRRSTSLAIILIFLLSVSFMASTTTNHNGIGYEAVKGTAAGLKQVFGVGNQADVGGWVSQQVEDITQGDNAGGDQGGEDVTGGSASGDAGAGTASDTDSETEPDNSVRPDVDFDHYKVLQTLPPEKVDVTSQGKRMIFIGDVHGSYDPLVRLMDKLSYDTNNDRLIHVGDLVAKGSKHEDVLWWMNERRVLGVRGNHDQAVIQWRAWMEWVGGQDWEAYVDSLAAGGEEGVLIALEKEGKLYPSSWKWKGEHWKIARTLPKRLYLYLLDLPLALHLPSLHTIVVHAGLLPLDPLQPSSSASQPLVQYSNLTIEGLSEEAIRNSEEVSILFDIPQNSVPWNLLNMRGVYTHGKKKGKVTKSGKKGTPWSNVWKKQMNRCTGVGKWSVEGMGEWGVENDQLTDETLQDQEEQNDRKRQKPGTPAALEAEQAAKEKEQEQAGGNSSDDDDTSSLGCSPVTIIYGHAAGRGLDIKPFSKGLDTGCVYGRQLTALVLGDLKGLKGKMVRVGDHQGILVSEECGEGGT</sequence>
<dbReference type="Gene3D" id="3.60.21.10">
    <property type="match status" value="1"/>
</dbReference>
<accession>A0A1B9H2I0</accession>
<keyword evidence="2" id="KW-1133">Transmembrane helix</keyword>
<reference evidence="4 5" key="1">
    <citation type="submission" date="2013-07" db="EMBL/GenBank/DDBJ databases">
        <title>The Genome Sequence of Cryptococcus heveanensis BCC8398.</title>
        <authorList>
            <consortium name="The Broad Institute Genome Sequencing Platform"/>
            <person name="Cuomo C."/>
            <person name="Litvintseva A."/>
            <person name="Chen Y."/>
            <person name="Heitman J."/>
            <person name="Sun S."/>
            <person name="Springer D."/>
            <person name="Dromer F."/>
            <person name="Young S.K."/>
            <person name="Zeng Q."/>
            <person name="Gargeya S."/>
            <person name="Fitzgerald M."/>
            <person name="Abouelleil A."/>
            <person name="Alvarado L."/>
            <person name="Berlin A.M."/>
            <person name="Chapman S.B."/>
            <person name="Dewar J."/>
            <person name="Goldberg J."/>
            <person name="Griggs A."/>
            <person name="Gujja S."/>
            <person name="Hansen M."/>
            <person name="Howarth C."/>
            <person name="Imamovic A."/>
            <person name="Larimer J."/>
            <person name="McCowan C."/>
            <person name="Murphy C."/>
            <person name="Pearson M."/>
            <person name="Priest M."/>
            <person name="Roberts A."/>
            <person name="Saif S."/>
            <person name="Shea T."/>
            <person name="Sykes S."/>
            <person name="Wortman J."/>
            <person name="Nusbaum C."/>
            <person name="Birren B."/>
        </authorList>
    </citation>
    <scope>NUCLEOTIDE SEQUENCE [LARGE SCALE GENOMIC DNA]</scope>
    <source>
        <strain evidence="4 5">BCC8398</strain>
    </source>
</reference>
<evidence type="ECO:0000256" key="2">
    <source>
        <dbReference type="SAM" id="Phobius"/>
    </source>
</evidence>
<dbReference type="GO" id="GO:0006798">
    <property type="term" value="P:polyphosphate catabolic process"/>
    <property type="evidence" value="ECO:0007669"/>
    <property type="project" value="TreeGrafter"/>
</dbReference>
<dbReference type="GO" id="GO:0000298">
    <property type="term" value="F:endopolyphosphatase activity"/>
    <property type="evidence" value="ECO:0007669"/>
    <property type="project" value="TreeGrafter"/>
</dbReference>
<feature type="transmembrane region" description="Helical" evidence="2">
    <location>
        <begin position="130"/>
        <end position="147"/>
    </location>
</feature>
<evidence type="ECO:0000313" key="4">
    <source>
        <dbReference type="EMBL" id="OCF37468.1"/>
    </source>
</evidence>
<feature type="compositionally biased region" description="Low complexity" evidence="1">
    <location>
        <begin position="207"/>
        <end position="222"/>
    </location>
</feature>
<keyword evidence="2" id="KW-0812">Transmembrane</keyword>
<name>A0A1B9H2I0_9TREE</name>
<dbReference type="InterPro" id="IPR004843">
    <property type="entry name" value="Calcineurin-like_PHP"/>
</dbReference>
<dbReference type="AlphaFoldDB" id="A0A1B9H2I0"/>
<feature type="region of interest" description="Disordered" evidence="1">
    <location>
        <begin position="1"/>
        <end position="83"/>
    </location>
</feature>
<dbReference type="PANTHER" id="PTHR42850">
    <property type="entry name" value="METALLOPHOSPHOESTERASE"/>
    <property type="match status" value="1"/>
</dbReference>
<dbReference type="EMBL" id="KV700122">
    <property type="protein sequence ID" value="OCF37468.1"/>
    <property type="molecule type" value="Genomic_DNA"/>
</dbReference>
<keyword evidence="5" id="KW-1185">Reference proteome</keyword>
<dbReference type="InterPro" id="IPR029052">
    <property type="entry name" value="Metallo-depent_PP-like"/>
</dbReference>